<keyword evidence="6 16" id="KW-0812">Transmembrane</keyword>
<dbReference type="GO" id="GO:0045259">
    <property type="term" value="C:proton-transporting ATP synthase complex"/>
    <property type="evidence" value="ECO:0007669"/>
    <property type="project" value="UniProtKB-KW"/>
</dbReference>
<keyword evidence="8 16" id="KW-1133">Transmembrane helix</keyword>
<comment type="subunit">
    <text evidence="14">F-type ATPases have 2 components, F(1) - the catalytic core - and F(0) - the membrane proton channel. F(1) has five subunits: alpha(3), beta(3), gamma(1), delta(1), epsilon(1). F(0) has four main subunits: a(1), b(2) and c(10-14). The alpha and beta chains form an alternating ring which encloses part of the gamma chain. F(1) is attached to F(0) by a central stalk formed by the gamma and epsilon chains, while a peripheral stalk is formed by the delta and b chains.</text>
</comment>
<dbReference type="PANTHER" id="PTHR33445">
    <property type="entry name" value="ATP SYNTHASE SUBUNIT B', CHLOROPLASTIC"/>
    <property type="match status" value="1"/>
</dbReference>
<keyword evidence="20" id="KW-1185">Reference proteome</keyword>
<dbReference type="EMBL" id="CP008849">
    <property type="protein sequence ID" value="AIG00631.1"/>
    <property type="molecule type" value="Genomic_DNA"/>
</dbReference>
<evidence type="ECO:0000256" key="15">
    <source>
        <dbReference type="ARBA" id="ARBA00037847"/>
    </source>
</evidence>
<dbReference type="KEGG" id="aal:EP13_19150"/>
<dbReference type="NCBIfam" id="TIGR01144">
    <property type="entry name" value="ATP_synt_b"/>
    <property type="match status" value="1"/>
</dbReference>
<dbReference type="KEGG" id="aaus:EP12_20060"/>
<evidence type="ECO:0000256" key="18">
    <source>
        <dbReference type="SAM" id="Coils"/>
    </source>
</evidence>
<evidence type="ECO:0000256" key="5">
    <source>
        <dbReference type="ARBA" id="ARBA00022547"/>
    </source>
</evidence>
<keyword evidence="10 16" id="KW-0472">Membrane</keyword>
<comment type="similarity">
    <text evidence="1 16 17">Belongs to the ATPase B chain family.</text>
</comment>
<dbReference type="GO" id="GO:0046933">
    <property type="term" value="F:proton-transporting ATP synthase activity, rotational mechanism"/>
    <property type="evidence" value="ECO:0007669"/>
    <property type="project" value="UniProtKB-UniRule"/>
</dbReference>
<keyword evidence="18" id="KW-0175">Coiled coil</keyword>
<dbReference type="FunFam" id="1.20.5.620:FF:000001">
    <property type="entry name" value="ATP synthase subunit b"/>
    <property type="match status" value="1"/>
</dbReference>
<dbReference type="NCBIfam" id="NF004413">
    <property type="entry name" value="PRK05759.1-4"/>
    <property type="match status" value="1"/>
</dbReference>
<evidence type="ECO:0000256" key="17">
    <source>
        <dbReference type="RuleBase" id="RU003848"/>
    </source>
</evidence>
<evidence type="ECO:0000256" key="3">
    <source>
        <dbReference type="ARBA" id="ARBA00022475"/>
    </source>
</evidence>
<evidence type="ECO:0000256" key="12">
    <source>
        <dbReference type="ARBA" id="ARBA00025198"/>
    </source>
</evidence>
<evidence type="ECO:0000256" key="9">
    <source>
        <dbReference type="ARBA" id="ARBA00023065"/>
    </source>
</evidence>
<organism evidence="19 20">
    <name type="scientific">Alteromonas australica</name>
    <dbReference type="NCBI Taxonomy" id="589873"/>
    <lineage>
        <taxon>Bacteria</taxon>
        <taxon>Pseudomonadati</taxon>
        <taxon>Pseudomonadota</taxon>
        <taxon>Gammaproteobacteria</taxon>
        <taxon>Alteromonadales</taxon>
        <taxon>Alteromonadaceae</taxon>
        <taxon>Alteromonas/Salinimonas group</taxon>
        <taxon>Alteromonas</taxon>
    </lineage>
</organism>
<comment type="subunit">
    <text evidence="16">F-type ATPases have 2 components, F(1) - the catalytic core - and F(0) - the membrane proton channel. F(1) has five subunits: alpha(3), beta(3), gamma(1), delta(1), epsilon(1). F(0) has three main subunits: a(1), b(2) and c(10-14). The alpha and beta chains form an alternating ring which encloses part of the gamma chain. F(1) is attached to F(0) by a central stalk formed by the gamma and epsilon chains, while a peripheral stalk is formed by the delta and b chains.</text>
</comment>
<evidence type="ECO:0000256" key="8">
    <source>
        <dbReference type="ARBA" id="ARBA00022989"/>
    </source>
</evidence>
<evidence type="ECO:0000256" key="13">
    <source>
        <dbReference type="ARBA" id="ARBA00025614"/>
    </source>
</evidence>
<dbReference type="InterPro" id="IPR028987">
    <property type="entry name" value="ATP_synth_B-like_membr_sf"/>
</dbReference>
<dbReference type="Proteomes" id="UP000056090">
    <property type="component" value="Chromosome"/>
</dbReference>
<evidence type="ECO:0000256" key="2">
    <source>
        <dbReference type="ARBA" id="ARBA00022448"/>
    </source>
</evidence>
<dbReference type="GO" id="GO:0016787">
    <property type="term" value="F:hydrolase activity"/>
    <property type="evidence" value="ECO:0007669"/>
    <property type="project" value="UniProtKB-KW"/>
</dbReference>
<dbReference type="Gene3D" id="6.10.250.1580">
    <property type="match status" value="1"/>
</dbReference>
<sequence>MNFNATFIGQLIAFAVFVVFCMKYVWPPLMAAIEERQKKIADGLEASERAEKDLELAQAKATEQLKDAKAQAAEIIEQAKKRANQLVDEETQKGHAEREKIIASGYAEIEAERNRAKEDLRKQVSALAVAGAQQILQREIDANAQNDIVEKLVAEL</sequence>
<dbReference type="CDD" id="cd06503">
    <property type="entry name" value="ATP-synt_Fo_b"/>
    <property type="match status" value="1"/>
</dbReference>
<protein>
    <recommendedName>
        <fullName evidence="16">ATP synthase subunit b</fullName>
    </recommendedName>
    <alternativeName>
        <fullName evidence="16">ATP synthase F(0) sector subunit b</fullName>
    </alternativeName>
    <alternativeName>
        <fullName evidence="16">ATPase subunit I</fullName>
    </alternativeName>
    <alternativeName>
        <fullName evidence="16">F-type ATPase subunit b</fullName>
        <shortName evidence="16">F-ATPase subunit b</shortName>
    </alternativeName>
</protein>
<dbReference type="InterPro" id="IPR005864">
    <property type="entry name" value="ATP_synth_F0_bsu_bac"/>
</dbReference>
<dbReference type="AlphaFoldDB" id="A0A075P6S7"/>
<comment type="function">
    <text evidence="13">Component of the F(0) channel, it forms part of the peripheral stalk, linking F(1) to F(0). The b'-subunit is a diverged and duplicated form of b found in plants and photosynthetic bacteria.</text>
</comment>
<proteinExistence type="inferred from homology"/>
<evidence type="ECO:0000256" key="10">
    <source>
        <dbReference type="ARBA" id="ARBA00023136"/>
    </source>
</evidence>
<feature type="coiled-coil region" evidence="18">
    <location>
        <begin position="44"/>
        <end position="126"/>
    </location>
</feature>
<dbReference type="InterPro" id="IPR050059">
    <property type="entry name" value="ATP_synthase_B_chain"/>
</dbReference>
<evidence type="ECO:0000256" key="7">
    <source>
        <dbReference type="ARBA" id="ARBA00022781"/>
    </source>
</evidence>
<keyword evidence="9 16" id="KW-0406">Ion transport</keyword>
<keyword evidence="3 16" id="KW-1003">Cell membrane</keyword>
<dbReference type="InterPro" id="IPR002146">
    <property type="entry name" value="ATP_synth_b/b'su_bac/chlpt"/>
</dbReference>
<dbReference type="SUPFAM" id="SSF81573">
    <property type="entry name" value="F1F0 ATP synthase subunit B, membrane domain"/>
    <property type="match status" value="1"/>
</dbReference>
<reference evidence="19 20" key="1">
    <citation type="submission" date="2014-06" db="EMBL/GenBank/DDBJ databases">
        <title>Genomes of Alteromonas australica, a world apart.</title>
        <authorList>
            <person name="Gonzaga A."/>
            <person name="Lopez-Perez M."/>
            <person name="Rodriguez-Valera F."/>
        </authorList>
    </citation>
    <scope>NUCLEOTIDE SEQUENCE [LARGE SCALE GENOMIC DNA]</scope>
    <source>
        <strain evidence="19 20">H 17</strain>
    </source>
</reference>
<keyword evidence="19" id="KW-0378">Hydrolase</keyword>
<dbReference type="NCBIfam" id="NF004411">
    <property type="entry name" value="PRK05759.1-2"/>
    <property type="match status" value="1"/>
</dbReference>
<dbReference type="GO" id="GO:0012505">
    <property type="term" value="C:endomembrane system"/>
    <property type="evidence" value="ECO:0007669"/>
    <property type="project" value="UniProtKB-SubCell"/>
</dbReference>
<dbReference type="PANTHER" id="PTHR33445:SF1">
    <property type="entry name" value="ATP SYNTHASE SUBUNIT B"/>
    <property type="match status" value="1"/>
</dbReference>
<evidence type="ECO:0000256" key="16">
    <source>
        <dbReference type="HAMAP-Rule" id="MF_01398"/>
    </source>
</evidence>
<evidence type="ECO:0000256" key="14">
    <source>
        <dbReference type="ARBA" id="ARBA00026054"/>
    </source>
</evidence>
<evidence type="ECO:0000256" key="11">
    <source>
        <dbReference type="ARBA" id="ARBA00023310"/>
    </source>
</evidence>
<dbReference type="GeneID" id="78256998"/>
<keyword evidence="5 16" id="KW-0138">CF(0)</keyword>
<feature type="transmembrane region" description="Helical" evidence="16">
    <location>
        <begin position="6"/>
        <end position="26"/>
    </location>
</feature>
<dbReference type="RefSeq" id="WP_014951452.1">
    <property type="nucleotide sequence ID" value="NZ_CAJXAX010000006.1"/>
</dbReference>
<evidence type="ECO:0000313" key="20">
    <source>
        <dbReference type="Proteomes" id="UP000056090"/>
    </source>
</evidence>
<dbReference type="PATRIC" id="fig|589873.4.peg.4445"/>
<evidence type="ECO:0000256" key="6">
    <source>
        <dbReference type="ARBA" id="ARBA00022692"/>
    </source>
</evidence>
<keyword evidence="2 16" id="KW-0813">Transport</keyword>
<keyword evidence="7 16" id="KW-0375">Hydrogen ion transport</keyword>
<dbReference type="GO" id="GO:0046961">
    <property type="term" value="F:proton-transporting ATPase activity, rotational mechanism"/>
    <property type="evidence" value="ECO:0007669"/>
    <property type="project" value="TreeGrafter"/>
</dbReference>
<accession>A0A075P6S7</accession>
<keyword evidence="11 16" id="KW-0066">ATP synthesis</keyword>
<name>A0A075P6S7_9ALTE</name>
<comment type="subcellular location">
    <subcellularLocation>
        <location evidence="16">Cell membrane</location>
        <topology evidence="16">Single-pass membrane protein</topology>
    </subcellularLocation>
    <subcellularLocation>
        <location evidence="15">Endomembrane system</location>
        <topology evidence="15">Single-pass membrane protein</topology>
    </subcellularLocation>
</comment>
<dbReference type="eggNOG" id="COG0711">
    <property type="taxonomic scope" value="Bacteria"/>
</dbReference>
<evidence type="ECO:0000256" key="1">
    <source>
        <dbReference type="ARBA" id="ARBA00005513"/>
    </source>
</evidence>
<dbReference type="HAMAP" id="MF_01398">
    <property type="entry name" value="ATP_synth_b_bprime"/>
    <property type="match status" value="1"/>
</dbReference>
<evidence type="ECO:0000313" key="19">
    <source>
        <dbReference type="EMBL" id="AIG00631.1"/>
    </source>
</evidence>
<comment type="function">
    <text evidence="12 16">F(1)F(0) ATP synthase produces ATP from ADP in the presence of a proton or sodium gradient. F-type ATPases consist of two structural domains, F(1) containing the extramembraneous catalytic core and F(0) containing the membrane proton channel, linked together by a central stalk and a peripheral stalk. During catalysis, ATP synthesis in the catalytic domain of F(1) is coupled via a rotary mechanism of the central stalk subunits to proton translocation.</text>
</comment>
<evidence type="ECO:0000256" key="4">
    <source>
        <dbReference type="ARBA" id="ARBA00022519"/>
    </source>
</evidence>
<gene>
    <name evidence="16" type="primary">atpF</name>
    <name evidence="19" type="ORF">EP13_19150</name>
</gene>
<dbReference type="GO" id="GO:0005886">
    <property type="term" value="C:plasma membrane"/>
    <property type="evidence" value="ECO:0007669"/>
    <property type="project" value="UniProtKB-SubCell"/>
</dbReference>
<keyword evidence="4" id="KW-0997">Cell inner membrane</keyword>
<dbReference type="Pfam" id="PF00430">
    <property type="entry name" value="ATP-synt_B"/>
    <property type="match status" value="1"/>
</dbReference>
<dbReference type="OrthoDB" id="9788020at2"/>